<dbReference type="PROSITE" id="PS50928">
    <property type="entry name" value="ABC_TM1"/>
    <property type="match status" value="1"/>
</dbReference>
<proteinExistence type="inferred from homology"/>
<keyword evidence="6 7" id="KW-0472">Membrane</keyword>
<feature type="transmembrane region" description="Helical" evidence="7">
    <location>
        <begin position="138"/>
        <end position="155"/>
    </location>
</feature>
<organism evidence="9 10">
    <name type="scientific">Luteolibacter ambystomatis</name>
    <dbReference type="NCBI Taxonomy" id="2824561"/>
    <lineage>
        <taxon>Bacteria</taxon>
        <taxon>Pseudomonadati</taxon>
        <taxon>Verrucomicrobiota</taxon>
        <taxon>Verrucomicrobiia</taxon>
        <taxon>Verrucomicrobiales</taxon>
        <taxon>Verrucomicrobiaceae</taxon>
        <taxon>Luteolibacter</taxon>
    </lineage>
</organism>
<dbReference type="InterPro" id="IPR000515">
    <property type="entry name" value="MetI-like"/>
</dbReference>
<keyword evidence="10" id="KW-1185">Reference proteome</keyword>
<dbReference type="PANTHER" id="PTHR30151:SF7">
    <property type="entry name" value="NITRATE IMPORT PERMEASE PROTEIN NRTB"/>
    <property type="match status" value="1"/>
</dbReference>
<dbReference type="SUPFAM" id="SSF161098">
    <property type="entry name" value="MetI-like"/>
    <property type="match status" value="1"/>
</dbReference>
<name>A0A975J072_9BACT</name>
<dbReference type="CDD" id="cd06261">
    <property type="entry name" value="TM_PBP2"/>
    <property type="match status" value="1"/>
</dbReference>
<sequence length="294" mass="31967">MNLISKLKLDSFLLPLVALAVCIGIWALVAGKSNTITKTDDWGDTVTVTTREGISKDLPSPVETWTASKPYITQPVAKRGELDQGILRFTWLSLKLVAQGYLLALLVATPIGFLLGLSKNFTKAFDPLIQILRPVSPLAWLPLGMVIFSGLKIMGPDGRVSFGTSDAAALFTIAVCSMWPTVLNTAVGVRAVPQDYLNVAKVLKLSRTKTLFKILIPSALPYMFTGFRLSLGIAWLVIVAVEMLIGKPGVGGFLWQQYNANSFAHIILCILTIGVVGYVLDRLMSLVEGRFRTA</sequence>
<dbReference type="EMBL" id="CP073100">
    <property type="protein sequence ID" value="QUE51601.1"/>
    <property type="molecule type" value="Genomic_DNA"/>
</dbReference>
<comment type="subcellular location">
    <subcellularLocation>
        <location evidence="1 7">Cell membrane</location>
        <topology evidence="1 7">Multi-pass membrane protein</topology>
    </subcellularLocation>
</comment>
<evidence type="ECO:0000256" key="6">
    <source>
        <dbReference type="ARBA" id="ARBA00023136"/>
    </source>
</evidence>
<evidence type="ECO:0000313" key="10">
    <source>
        <dbReference type="Proteomes" id="UP000676169"/>
    </source>
</evidence>
<keyword evidence="3" id="KW-1003">Cell membrane</keyword>
<evidence type="ECO:0000256" key="1">
    <source>
        <dbReference type="ARBA" id="ARBA00004651"/>
    </source>
</evidence>
<feature type="domain" description="ABC transmembrane type-1" evidence="8">
    <location>
        <begin position="90"/>
        <end position="284"/>
    </location>
</feature>
<dbReference type="PANTHER" id="PTHR30151">
    <property type="entry name" value="ALKANE SULFONATE ABC TRANSPORTER-RELATED, MEMBRANE SUBUNIT"/>
    <property type="match status" value="1"/>
</dbReference>
<evidence type="ECO:0000313" key="9">
    <source>
        <dbReference type="EMBL" id="QUE51601.1"/>
    </source>
</evidence>
<accession>A0A975J072</accession>
<dbReference type="GO" id="GO:0055085">
    <property type="term" value="P:transmembrane transport"/>
    <property type="evidence" value="ECO:0007669"/>
    <property type="project" value="InterPro"/>
</dbReference>
<feature type="transmembrane region" description="Helical" evidence="7">
    <location>
        <begin position="258"/>
        <end position="280"/>
    </location>
</feature>
<comment type="similarity">
    <text evidence="7">Belongs to the binding-protein-dependent transport system permease family.</text>
</comment>
<dbReference type="AlphaFoldDB" id="A0A975J072"/>
<dbReference type="KEGG" id="lamb:KBB96_01605"/>
<evidence type="ECO:0000256" key="7">
    <source>
        <dbReference type="RuleBase" id="RU363032"/>
    </source>
</evidence>
<evidence type="ECO:0000256" key="4">
    <source>
        <dbReference type="ARBA" id="ARBA00022692"/>
    </source>
</evidence>
<dbReference type="Gene3D" id="1.10.3720.10">
    <property type="entry name" value="MetI-like"/>
    <property type="match status" value="1"/>
</dbReference>
<keyword evidence="4 7" id="KW-0812">Transmembrane</keyword>
<dbReference type="GO" id="GO:0005886">
    <property type="term" value="C:plasma membrane"/>
    <property type="evidence" value="ECO:0007669"/>
    <property type="project" value="UniProtKB-SubCell"/>
</dbReference>
<feature type="transmembrane region" description="Helical" evidence="7">
    <location>
        <begin position="96"/>
        <end position="117"/>
    </location>
</feature>
<evidence type="ECO:0000256" key="2">
    <source>
        <dbReference type="ARBA" id="ARBA00022448"/>
    </source>
</evidence>
<evidence type="ECO:0000256" key="3">
    <source>
        <dbReference type="ARBA" id="ARBA00022475"/>
    </source>
</evidence>
<feature type="transmembrane region" description="Helical" evidence="7">
    <location>
        <begin position="12"/>
        <end position="29"/>
    </location>
</feature>
<keyword evidence="5 7" id="KW-1133">Transmembrane helix</keyword>
<dbReference type="Pfam" id="PF00528">
    <property type="entry name" value="BPD_transp_1"/>
    <property type="match status" value="1"/>
</dbReference>
<reference evidence="9" key="1">
    <citation type="submission" date="2021-04" db="EMBL/GenBank/DDBJ databases">
        <title>Luteolibacter sp. 32A isolated from the skin of an Anderson's salamander (Ambystoma andersonii).</title>
        <authorList>
            <person name="Spergser J."/>
            <person name="Busse H.-J."/>
        </authorList>
    </citation>
    <scope>NUCLEOTIDE SEQUENCE</scope>
    <source>
        <strain evidence="9">32A</strain>
    </source>
</reference>
<dbReference type="RefSeq" id="WP_211631740.1">
    <property type="nucleotide sequence ID" value="NZ_CP073100.1"/>
</dbReference>
<feature type="transmembrane region" description="Helical" evidence="7">
    <location>
        <begin position="167"/>
        <end position="193"/>
    </location>
</feature>
<protein>
    <submittedName>
        <fullName evidence="9">ABC transporter permease subunit</fullName>
    </submittedName>
</protein>
<gene>
    <name evidence="9" type="ORF">KBB96_01605</name>
</gene>
<keyword evidence="2 7" id="KW-0813">Transport</keyword>
<dbReference type="InterPro" id="IPR035906">
    <property type="entry name" value="MetI-like_sf"/>
</dbReference>
<evidence type="ECO:0000259" key="8">
    <source>
        <dbReference type="PROSITE" id="PS50928"/>
    </source>
</evidence>
<feature type="transmembrane region" description="Helical" evidence="7">
    <location>
        <begin position="214"/>
        <end position="238"/>
    </location>
</feature>
<dbReference type="Proteomes" id="UP000676169">
    <property type="component" value="Chromosome"/>
</dbReference>
<evidence type="ECO:0000256" key="5">
    <source>
        <dbReference type="ARBA" id="ARBA00022989"/>
    </source>
</evidence>